<feature type="domain" description="Ig-like" evidence="2">
    <location>
        <begin position="14"/>
        <end position="80"/>
    </location>
</feature>
<reference evidence="4 5" key="2">
    <citation type="journal article" date="2024" name="Proc. Natl. Acad. Sci. U.S.A.">
        <title>The genetic regulatory architecture and epigenomic basis for age-related changes in rattlesnake venom.</title>
        <authorList>
            <person name="Hogan M.P."/>
            <person name="Holding M.L."/>
            <person name="Nystrom G.S."/>
            <person name="Colston T.J."/>
            <person name="Bartlett D.A."/>
            <person name="Mason A.J."/>
            <person name="Ellsworth S.A."/>
            <person name="Rautsaw R.M."/>
            <person name="Lawrence K.C."/>
            <person name="Strickland J.L."/>
            <person name="He B."/>
            <person name="Fraser P."/>
            <person name="Margres M.J."/>
            <person name="Gilbert D.M."/>
            <person name="Gibbs H.L."/>
            <person name="Parkinson C.L."/>
            <person name="Rokyta D.R."/>
        </authorList>
    </citation>
    <scope>NUCLEOTIDE SEQUENCE [LARGE SCALE GENOMIC DNA]</scope>
    <source>
        <strain evidence="4">DRR0105</strain>
    </source>
</reference>
<gene>
    <name evidence="3" type="ORF">NXF25_021440</name>
    <name evidence="4" type="ORF">NXF25_021443</name>
</gene>
<evidence type="ECO:0000313" key="5">
    <source>
        <dbReference type="Proteomes" id="UP001474421"/>
    </source>
</evidence>
<feature type="signal peptide" evidence="1">
    <location>
        <begin position="1"/>
        <end position="18"/>
    </location>
</feature>
<reference evidence="4" key="1">
    <citation type="submission" date="2022-09" db="EMBL/GenBank/DDBJ databases">
        <authorList>
            <person name="Hogan M.P."/>
            <person name="Rokyta D.R."/>
        </authorList>
    </citation>
    <scope>NUCLEOTIDE SEQUENCE</scope>
    <source>
        <strain evidence="4">DRR0105</strain>
        <tissue evidence="4">Blood</tissue>
    </source>
</reference>
<proteinExistence type="predicted"/>
<dbReference type="EMBL" id="JAOTOJ010000008">
    <property type="protein sequence ID" value="KAK9398079.1"/>
    <property type="molecule type" value="Genomic_DNA"/>
</dbReference>
<evidence type="ECO:0000259" key="2">
    <source>
        <dbReference type="PROSITE" id="PS50835"/>
    </source>
</evidence>
<dbReference type="InterPro" id="IPR036179">
    <property type="entry name" value="Ig-like_dom_sf"/>
</dbReference>
<dbReference type="Gene3D" id="2.60.40.10">
    <property type="entry name" value="Immunoglobulins"/>
    <property type="match status" value="1"/>
</dbReference>
<keyword evidence="1" id="KW-0732">Signal</keyword>
<dbReference type="SUPFAM" id="SSF48726">
    <property type="entry name" value="Immunoglobulin"/>
    <property type="match status" value="1"/>
</dbReference>
<accession>A0AAW1B988</accession>
<evidence type="ECO:0000256" key="1">
    <source>
        <dbReference type="SAM" id="SignalP"/>
    </source>
</evidence>
<protein>
    <recommendedName>
        <fullName evidence="2">Ig-like domain-containing protein</fullName>
    </recommendedName>
</protein>
<dbReference type="AlphaFoldDB" id="A0AAW1B988"/>
<keyword evidence="5" id="KW-1185">Reference proteome</keyword>
<dbReference type="InterPro" id="IPR050199">
    <property type="entry name" value="IgHV"/>
</dbReference>
<dbReference type="PROSITE" id="PS50835">
    <property type="entry name" value="IG_LIKE"/>
    <property type="match status" value="1"/>
</dbReference>
<evidence type="ECO:0000313" key="4">
    <source>
        <dbReference type="EMBL" id="KAK9398082.1"/>
    </source>
</evidence>
<dbReference type="InterPro" id="IPR007110">
    <property type="entry name" value="Ig-like_dom"/>
</dbReference>
<dbReference type="PANTHER" id="PTHR23266">
    <property type="entry name" value="IMMUNOGLOBULIN HEAVY CHAIN"/>
    <property type="match status" value="1"/>
</dbReference>
<name>A0AAW1B988_CROAD</name>
<comment type="caution">
    <text evidence="4">The sequence shown here is derived from an EMBL/GenBank/DDBJ whole genome shotgun (WGS) entry which is preliminary data.</text>
</comment>
<feature type="chain" id="PRO_5044717584" description="Ig-like domain-containing protein" evidence="1">
    <location>
        <begin position="19"/>
        <end position="85"/>
    </location>
</feature>
<dbReference type="InterPro" id="IPR013783">
    <property type="entry name" value="Ig-like_fold"/>
</dbReference>
<dbReference type="EMBL" id="JAOTOJ010000008">
    <property type="protein sequence ID" value="KAK9398082.1"/>
    <property type="molecule type" value="Genomic_DNA"/>
</dbReference>
<dbReference type="Proteomes" id="UP001474421">
    <property type="component" value="Unassembled WGS sequence"/>
</dbReference>
<sequence length="85" mass="9319">MELHILISFLMVFPACISSQITLTESGDGLKKPGDTLRLTCTVSGFAITSYGVSWIRQPPGKALEWNGAIWYDGSTYYSCGKIKP</sequence>
<evidence type="ECO:0000313" key="3">
    <source>
        <dbReference type="EMBL" id="KAK9398079.1"/>
    </source>
</evidence>
<organism evidence="4 5">
    <name type="scientific">Crotalus adamanteus</name>
    <name type="common">Eastern diamondback rattlesnake</name>
    <dbReference type="NCBI Taxonomy" id="8729"/>
    <lineage>
        <taxon>Eukaryota</taxon>
        <taxon>Metazoa</taxon>
        <taxon>Chordata</taxon>
        <taxon>Craniata</taxon>
        <taxon>Vertebrata</taxon>
        <taxon>Euteleostomi</taxon>
        <taxon>Lepidosauria</taxon>
        <taxon>Squamata</taxon>
        <taxon>Bifurcata</taxon>
        <taxon>Unidentata</taxon>
        <taxon>Episquamata</taxon>
        <taxon>Toxicofera</taxon>
        <taxon>Serpentes</taxon>
        <taxon>Colubroidea</taxon>
        <taxon>Viperidae</taxon>
        <taxon>Crotalinae</taxon>
        <taxon>Crotalus</taxon>
    </lineage>
</organism>